<evidence type="ECO:0000313" key="2">
    <source>
        <dbReference type="Proteomes" id="UP000541154"/>
    </source>
</evidence>
<gene>
    <name evidence="1" type="ORF">ETB97_000643</name>
</gene>
<accession>A0A8H6AE35</accession>
<organism evidence="1 2">
    <name type="scientific">Petromyces alliaceus</name>
    <name type="common">Aspergillus alliaceus</name>
    <dbReference type="NCBI Taxonomy" id="209559"/>
    <lineage>
        <taxon>Eukaryota</taxon>
        <taxon>Fungi</taxon>
        <taxon>Dikarya</taxon>
        <taxon>Ascomycota</taxon>
        <taxon>Pezizomycotina</taxon>
        <taxon>Eurotiomycetes</taxon>
        <taxon>Eurotiomycetidae</taxon>
        <taxon>Eurotiales</taxon>
        <taxon>Aspergillaceae</taxon>
        <taxon>Aspergillus</taxon>
        <taxon>Aspergillus subgen. Circumdati</taxon>
    </lineage>
</organism>
<proteinExistence type="predicted"/>
<protein>
    <submittedName>
        <fullName evidence="1">Uncharacterized protein</fullName>
    </submittedName>
</protein>
<name>A0A8H6AE35_PETAA</name>
<dbReference type="Proteomes" id="UP000541154">
    <property type="component" value="Unassembled WGS sequence"/>
</dbReference>
<sequence length="115" mass="12640">MSEATLTVRRSYAELYAHAALNSIENWTDLPELPTPAMDLTGGSPRWSSLHPSAPLKLESVVALVLLGVYEYCQRGNFSKMRSRANKALATAVDLPLYIANLEGSRCSDAQSRAW</sequence>
<keyword evidence="2" id="KW-1185">Reference proteome</keyword>
<comment type="caution">
    <text evidence="1">The sequence shown here is derived from an EMBL/GenBank/DDBJ whole genome shotgun (WGS) entry which is preliminary data.</text>
</comment>
<evidence type="ECO:0000313" key="1">
    <source>
        <dbReference type="EMBL" id="KAF5866109.1"/>
    </source>
</evidence>
<reference evidence="1 2" key="1">
    <citation type="submission" date="2019-04" db="EMBL/GenBank/DDBJ databases">
        <title>Aspergillus burnettii sp. nov., novel species from soil in southeast Queensland.</title>
        <authorList>
            <person name="Gilchrist C.L.M."/>
            <person name="Pitt J.I."/>
            <person name="Lange L."/>
            <person name="Lacey H.J."/>
            <person name="Vuong D."/>
            <person name="Midgley D.J."/>
            <person name="Greenfield P."/>
            <person name="Bradbury M."/>
            <person name="Lacey E."/>
            <person name="Busk P.K."/>
            <person name="Pilgaard B."/>
            <person name="Chooi Y.H."/>
            <person name="Piggott A.M."/>
        </authorList>
    </citation>
    <scope>NUCLEOTIDE SEQUENCE [LARGE SCALE GENOMIC DNA]</scope>
    <source>
        <strain evidence="1 2">FRR 5400</strain>
    </source>
</reference>
<dbReference type="EMBL" id="SPNV01000011">
    <property type="protein sequence ID" value="KAF5866109.1"/>
    <property type="molecule type" value="Genomic_DNA"/>
</dbReference>
<dbReference type="AlphaFoldDB" id="A0A8H6AE35"/>